<protein>
    <submittedName>
        <fullName evidence="1">Uncharacterized protein</fullName>
    </submittedName>
</protein>
<sequence length="101" mass="11854">MVKFYYLFHQREFQMQDLGNGNNLEINVRITADNKALLNLGWHDETSNYTAYIILYSLKSFNFNVRSSKIKNNGNGYTIDEVLIENTLSTKQDGYYRITIE</sequence>
<gene>
    <name evidence="1" type="ORF">F0460_04375</name>
</gene>
<accession>A0A5M6CRS8</accession>
<evidence type="ECO:0000313" key="2">
    <source>
        <dbReference type="Proteomes" id="UP000325141"/>
    </source>
</evidence>
<reference evidence="1 2" key="1">
    <citation type="submission" date="2019-09" db="EMBL/GenBank/DDBJ databases">
        <title>Genome sequence and assembly of Flavobacterium sp.</title>
        <authorList>
            <person name="Chhetri G."/>
        </authorList>
    </citation>
    <scope>NUCLEOTIDE SEQUENCE [LARGE SCALE GENOMIC DNA]</scope>
    <source>
        <strain evidence="1 2">SNL9</strain>
    </source>
</reference>
<dbReference type="AlphaFoldDB" id="A0A5M6CRS8"/>
<dbReference type="RefSeq" id="WP_150010625.1">
    <property type="nucleotide sequence ID" value="NZ_VWSG01000002.1"/>
</dbReference>
<comment type="caution">
    <text evidence="1">The sequence shown here is derived from an EMBL/GenBank/DDBJ whole genome shotgun (WGS) entry which is preliminary data.</text>
</comment>
<evidence type="ECO:0000313" key="1">
    <source>
        <dbReference type="EMBL" id="KAA5537904.1"/>
    </source>
</evidence>
<name>A0A5M6CRS8_9FLAO</name>
<organism evidence="1 2">
    <name type="scientific">Paenimyroides baculatum</name>
    <dbReference type="NCBI Taxonomy" id="2608000"/>
    <lineage>
        <taxon>Bacteria</taxon>
        <taxon>Pseudomonadati</taxon>
        <taxon>Bacteroidota</taxon>
        <taxon>Flavobacteriia</taxon>
        <taxon>Flavobacteriales</taxon>
        <taxon>Flavobacteriaceae</taxon>
        <taxon>Paenimyroides</taxon>
    </lineage>
</organism>
<keyword evidence="2" id="KW-1185">Reference proteome</keyword>
<dbReference type="EMBL" id="VWSG01000002">
    <property type="protein sequence ID" value="KAA5537904.1"/>
    <property type="molecule type" value="Genomic_DNA"/>
</dbReference>
<dbReference type="Proteomes" id="UP000325141">
    <property type="component" value="Unassembled WGS sequence"/>
</dbReference>
<proteinExistence type="predicted"/>